<protein>
    <recommendedName>
        <fullName evidence="4">DUF1579 domain-containing protein</fullName>
    </recommendedName>
</protein>
<sequence>MQPHTEPPTQPQRRSGGPHPWGPLLGEWSIEGTHPGLPGTVVHGHAVFEWLPDQAFLIQRSHYDHPEIPDGLTVTGILDGKPVMHYFDPRGVHRVFEVEITAGTWRYRNDTPGFSQRFTGTLSPDTIVGHGELSRDGVTWDDDLDLTYRRIGRAGRPSTA</sequence>
<accession>A0A286GQA3</accession>
<feature type="region of interest" description="Disordered" evidence="1">
    <location>
        <begin position="1"/>
        <end position="23"/>
    </location>
</feature>
<keyword evidence="3" id="KW-1185">Reference proteome</keyword>
<dbReference type="EMBL" id="OCNK01000002">
    <property type="protein sequence ID" value="SOD97703.1"/>
    <property type="molecule type" value="Genomic_DNA"/>
</dbReference>
<dbReference type="RefSeq" id="WP_143278419.1">
    <property type="nucleotide sequence ID" value="NZ_OCNK01000002.1"/>
</dbReference>
<dbReference type="Proteomes" id="UP000219482">
    <property type="component" value="Unassembled WGS sequence"/>
</dbReference>
<feature type="compositionally biased region" description="Pro residues" evidence="1">
    <location>
        <begin position="1"/>
        <end position="10"/>
    </location>
</feature>
<proteinExistence type="predicted"/>
<organism evidence="2 3">
    <name type="scientific">Blastococcus haudaquaticus</name>
    <dbReference type="NCBI Taxonomy" id="1938745"/>
    <lineage>
        <taxon>Bacteria</taxon>
        <taxon>Bacillati</taxon>
        <taxon>Actinomycetota</taxon>
        <taxon>Actinomycetes</taxon>
        <taxon>Geodermatophilales</taxon>
        <taxon>Geodermatophilaceae</taxon>
        <taxon>Blastococcus</taxon>
    </lineage>
</organism>
<reference evidence="3" key="1">
    <citation type="submission" date="2017-09" db="EMBL/GenBank/DDBJ databases">
        <authorList>
            <person name="Varghese N."/>
            <person name="Submissions S."/>
        </authorList>
    </citation>
    <scope>NUCLEOTIDE SEQUENCE [LARGE SCALE GENOMIC DNA]</scope>
    <source>
        <strain evidence="3">DSM 44270</strain>
    </source>
</reference>
<dbReference type="AlphaFoldDB" id="A0A286GQA3"/>
<name>A0A286GQA3_9ACTN</name>
<gene>
    <name evidence="2" type="ORF">SAMN06272739_1588</name>
</gene>
<evidence type="ECO:0000313" key="2">
    <source>
        <dbReference type="EMBL" id="SOD97703.1"/>
    </source>
</evidence>
<evidence type="ECO:0008006" key="4">
    <source>
        <dbReference type="Google" id="ProtNLM"/>
    </source>
</evidence>
<evidence type="ECO:0000256" key="1">
    <source>
        <dbReference type="SAM" id="MobiDB-lite"/>
    </source>
</evidence>
<evidence type="ECO:0000313" key="3">
    <source>
        <dbReference type="Proteomes" id="UP000219482"/>
    </source>
</evidence>
<dbReference type="OrthoDB" id="4210699at2"/>